<dbReference type="Proteomes" id="UP001213664">
    <property type="component" value="Chromosome"/>
</dbReference>
<proteinExistence type="predicted"/>
<name>A0AAJ5WY25_9CAUL</name>
<protein>
    <submittedName>
        <fullName evidence="1">Uncharacterized protein</fullName>
    </submittedName>
</protein>
<dbReference type="EMBL" id="CP119326">
    <property type="protein sequence ID" value="WEK40451.1"/>
    <property type="molecule type" value="Genomic_DNA"/>
</dbReference>
<evidence type="ECO:0000313" key="1">
    <source>
        <dbReference type="EMBL" id="WEK40451.1"/>
    </source>
</evidence>
<gene>
    <name evidence="1" type="ORF">P0Y50_02260</name>
</gene>
<dbReference type="AlphaFoldDB" id="A0AAJ5WY25"/>
<organism evidence="1 2">
    <name type="scientific">Candidatus Brevundimonas colombiensis</name>
    <dbReference type="NCBI Taxonomy" id="3121376"/>
    <lineage>
        <taxon>Bacteria</taxon>
        <taxon>Pseudomonadati</taxon>
        <taxon>Pseudomonadota</taxon>
        <taxon>Alphaproteobacteria</taxon>
        <taxon>Caulobacterales</taxon>
        <taxon>Caulobacteraceae</taxon>
        <taxon>Brevundimonas</taxon>
    </lineage>
</organism>
<sequence>MRIYEFHFFDQADRRPLVDFFDGADDNTALAAAHARLADHRSCIGVDVHEAGRMVGRVRRDQPAAL</sequence>
<accession>A0AAJ5WY25</accession>
<reference evidence="1" key="1">
    <citation type="submission" date="2023-03" db="EMBL/GenBank/DDBJ databases">
        <title>Andean soil-derived lignocellulolytic bacterial consortium as a source of novel taxa and putative plastic-active enzymes.</title>
        <authorList>
            <person name="Diaz-Garcia L."/>
            <person name="Chuvochina M."/>
            <person name="Feuerriegel G."/>
            <person name="Bunk B."/>
            <person name="Sproer C."/>
            <person name="Streit W.R."/>
            <person name="Rodriguez L.M."/>
            <person name="Overmann J."/>
            <person name="Jimenez D.J."/>
        </authorList>
    </citation>
    <scope>NUCLEOTIDE SEQUENCE</scope>
    <source>
        <strain evidence="1">MAG 833</strain>
    </source>
</reference>
<evidence type="ECO:0000313" key="2">
    <source>
        <dbReference type="Proteomes" id="UP001213664"/>
    </source>
</evidence>